<dbReference type="Pfam" id="PF00388">
    <property type="entry name" value="PI-PLC-X"/>
    <property type="match status" value="1"/>
</dbReference>
<organism evidence="2 3">
    <name type="scientific">Sphagnum troendelagicum</name>
    <dbReference type="NCBI Taxonomy" id="128251"/>
    <lineage>
        <taxon>Eukaryota</taxon>
        <taxon>Viridiplantae</taxon>
        <taxon>Streptophyta</taxon>
        <taxon>Embryophyta</taxon>
        <taxon>Bryophyta</taxon>
        <taxon>Sphagnophytina</taxon>
        <taxon>Sphagnopsida</taxon>
        <taxon>Sphagnales</taxon>
        <taxon>Sphagnaceae</taxon>
        <taxon>Sphagnum</taxon>
    </lineage>
</organism>
<reference evidence="2" key="1">
    <citation type="submission" date="2024-02" db="EMBL/GenBank/DDBJ databases">
        <authorList>
            <consortium name="ELIXIR-Norway"/>
            <consortium name="Elixir Norway"/>
        </authorList>
    </citation>
    <scope>NUCLEOTIDE SEQUENCE</scope>
</reference>
<dbReference type="Proteomes" id="UP001497512">
    <property type="component" value="Chromosome 5"/>
</dbReference>
<accession>A0ABP0UPM1</accession>
<dbReference type="SMART" id="SM00148">
    <property type="entry name" value="PLCXc"/>
    <property type="match status" value="1"/>
</dbReference>
<sequence>MGAQVAKQRIVEAEEKRLREKEEEEGIDFPGSNYQHHNHKEWMATLPLESIKVRDVLWPGTHDSATDKIGVPFISRPFARCQKLSIYQQLCRGARVLDIRVQQERKVCHGPLTTYKVDVVVADIRKFLDEMPFEFIILQLRTGGEWEDPPGFDAWLIANLGEYLVAQDEGVLEMNLLQLLPKRVICIWKPKEISYYPQPGSLLWSSWYLQDDWIDTDLPLTKFDSNLVTLGKQAANEKRGFFYRVENTTTPQVSSPVCCVFPVTNRIRGYARFFISQAFKKGIADRLQIFVEDFLQEDFVDACIGVTLARYYHQLLLHEPELLQEVLSQHQELVAATSRRRWLLNVSSE</sequence>
<proteinExistence type="predicted"/>
<name>A0ABP0UPM1_9BRYO</name>
<gene>
    <name evidence="2" type="ORF">CSSPTR1EN2_LOCUS18472</name>
</gene>
<keyword evidence="3" id="KW-1185">Reference proteome</keyword>
<dbReference type="SUPFAM" id="SSF51695">
    <property type="entry name" value="PLC-like phosphodiesterases"/>
    <property type="match status" value="1"/>
</dbReference>
<evidence type="ECO:0000313" key="2">
    <source>
        <dbReference type="EMBL" id="CAK9226904.1"/>
    </source>
</evidence>
<dbReference type="InterPro" id="IPR000909">
    <property type="entry name" value="PLipase_C_PInositol-sp_X_dom"/>
</dbReference>
<protein>
    <recommendedName>
        <fullName evidence="1">Phosphatidylinositol-specific phospholipase C X domain-containing protein</fullName>
    </recommendedName>
</protein>
<dbReference type="InterPro" id="IPR051057">
    <property type="entry name" value="PI-PLC_domain"/>
</dbReference>
<evidence type="ECO:0000313" key="3">
    <source>
        <dbReference type="Proteomes" id="UP001497512"/>
    </source>
</evidence>
<dbReference type="EMBL" id="OZ019897">
    <property type="protein sequence ID" value="CAK9226904.1"/>
    <property type="molecule type" value="Genomic_DNA"/>
</dbReference>
<feature type="domain" description="Phosphatidylinositol-specific phospholipase C X" evidence="1">
    <location>
        <begin position="59"/>
        <end position="188"/>
    </location>
</feature>
<dbReference type="Gene3D" id="3.20.20.190">
    <property type="entry name" value="Phosphatidylinositol (PI) phosphodiesterase"/>
    <property type="match status" value="1"/>
</dbReference>
<dbReference type="PANTHER" id="PTHR13593">
    <property type="match status" value="1"/>
</dbReference>
<dbReference type="InterPro" id="IPR017946">
    <property type="entry name" value="PLC-like_Pdiesterase_TIM-brl"/>
</dbReference>
<dbReference type="PANTHER" id="PTHR13593:SF113">
    <property type="entry name" value="SI:DKEY-266F7.9"/>
    <property type="match status" value="1"/>
</dbReference>
<evidence type="ECO:0000259" key="1">
    <source>
        <dbReference type="SMART" id="SM00148"/>
    </source>
</evidence>